<reference evidence="3" key="1">
    <citation type="submission" date="2019-06" db="EMBL/GenBank/DDBJ databases">
        <title>Complete genome sequence of Methylogaea oryzae strain JCM16910.</title>
        <authorList>
            <person name="Asakawa S."/>
        </authorList>
    </citation>
    <scope>NUCLEOTIDE SEQUENCE</scope>
    <source>
        <strain evidence="3">E10</strain>
    </source>
</reference>
<sequence>MNGAVKLTQPLPGVACLQMEDRAGGNTFTQALVCGLVDGLRQAQQDPATRVIVLHGYDSLFCAGGTLEELVDIADGRRSFDEGAFYRLLLDCPLPVIAAMQGHAMGGGLVFGLYADLLVLSRESLYGANFMKYGFTPGMGATDLLPRKLGPLLAAEMLFSARSYHGQALADRGLACPVLPRAEVVPHALGLARDLADKPRVALMRLKEALNAPLLASLPGAVERERAMHEETFAQEGVRQRIQQRYGN</sequence>
<dbReference type="GO" id="GO:0016853">
    <property type="term" value="F:isomerase activity"/>
    <property type="evidence" value="ECO:0007669"/>
    <property type="project" value="UniProtKB-KW"/>
</dbReference>
<organism evidence="3 4">
    <name type="scientific">Methylogaea oryzae</name>
    <dbReference type="NCBI Taxonomy" id="1295382"/>
    <lineage>
        <taxon>Bacteria</taxon>
        <taxon>Pseudomonadati</taxon>
        <taxon>Pseudomonadota</taxon>
        <taxon>Gammaproteobacteria</taxon>
        <taxon>Methylococcales</taxon>
        <taxon>Methylococcaceae</taxon>
        <taxon>Methylogaea</taxon>
    </lineage>
</organism>
<dbReference type="GO" id="GO:0006635">
    <property type="term" value="P:fatty acid beta-oxidation"/>
    <property type="evidence" value="ECO:0007669"/>
    <property type="project" value="TreeGrafter"/>
</dbReference>
<dbReference type="AlphaFoldDB" id="A0A8D4VS20"/>
<protein>
    <submittedName>
        <fullName evidence="3">Polyketide biosynthesis enoyl-CoA isomerase PksI</fullName>
    </submittedName>
</protein>
<dbReference type="PANTHER" id="PTHR11941">
    <property type="entry name" value="ENOYL-COA HYDRATASE-RELATED"/>
    <property type="match status" value="1"/>
</dbReference>
<keyword evidence="3" id="KW-0413">Isomerase</keyword>
<dbReference type="InterPro" id="IPR001753">
    <property type="entry name" value="Enoyl-CoA_hydra/iso"/>
</dbReference>
<accession>A0A8D4VS20</accession>
<dbReference type="EMBL" id="AP019782">
    <property type="protein sequence ID" value="BBL71320.1"/>
    <property type="molecule type" value="Genomic_DNA"/>
</dbReference>
<dbReference type="Proteomes" id="UP000824988">
    <property type="component" value="Chromosome"/>
</dbReference>
<dbReference type="PANTHER" id="PTHR11941:SF133">
    <property type="entry name" value="1,2-EPOXYPHENYLACETYL-COA ISOMERASE"/>
    <property type="match status" value="1"/>
</dbReference>
<dbReference type="PROSITE" id="PS00166">
    <property type="entry name" value="ENOYL_COA_HYDRATASE"/>
    <property type="match status" value="1"/>
</dbReference>
<gene>
    <name evidence="3" type="primary">pksI</name>
    <name evidence="3" type="ORF">MoryE10_19260</name>
</gene>
<dbReference type="KEGG" id="moz:MoryE10_19260"/>
<keyword evidence="4" id="KW-1185">Reference proteome</keyword>
<dbReference type="RefSeq" id="WP_221046918.1">
    <property type="nucleotide sequence ID" value="NZ_AP019782.1"/>
</dbReference>
<dbReference type="Pfam" id="PF00378">
    <property type="entry name" value="ECH_1"/>
    <property type="match status" value="1"/>
</dbReference>
<evidence type="ECO:0000256" key="2">
    <source>
        <dbReference type="RuleBase" id="RU003707"/>
    </source>
</evidence>
<evidence type="ECO:0000313" key="3">
    <source>
        <dbReference type="EMBL" id="BBL71320.1"/>
    </source>
</evidence>
<evidence type="ECO:0000313" key="4">
    <source>
        <dbReference type="Proteomes" id="UP000824988"/>
    </source>
</evidence>
<proteinExistence type="inferred from homology"/>
<comment type="similarity">
    <text evidence="1 2">Belongs to the enoyl-CoA hydratase/isomerase family.</text>
</comment>
<evidence type="ECO:0000256" key="1">
    <source>
        <dbReference type="ARBA" id="ARBA00005254"/>
    </source>
</evidence>
<dbReference type="NCBIfam" id="NF005496">
    <property type="entry name" value="PRK07110.1"/>
    <property type="match status" value="1"/>
</dbReference>
<dbReference type="CDD" id="cd06558">
    <property type="entry name" value="crotonase-like"/>
    <property type="match status" value="1"/>
</dbReference>
<name>A0A8D4VS20_9GAMM</name>
<dbReference type="InterPro" id="IPR018376">
    <property type="entry name" value="Enoyl-CoA_hyd/isom_CS"/>
</dbReference>